<evidence type="ECO:0000313" key="1">
    <source>
        <dbReference type="EMBL" id="TFK19509.1"/>
    </source>
</evidence>
<dbReference type="EMBL" id="ML210337">
    <property type="protein sequence ID" value="TFK19509.1"/>
    <property type="molecule type" value="Genomic_DNA"/>
</dbReference>
<dbReference type="OrthoDB" id="364224at2759"/>
<protein>
    <submittedName>
        <fullName evidence="1">Uncharacterized protein</fullName>
    </submittedName>
</protein>
<reference evidence="1 2" key="1">
    <citation type="journal article" date="2019" name="Nat. Ecol. Evol.">
        <title>Megaphylogeny resolves global patterns of mushroom evolution.</title>
        <authorList>
            <person name="Varga T."/>
            <person name="Krizsan K."/>
            <person name="Foldi C."/>
            <person name="Dima B."/>
            <person name="Sanchez-Garcia M."/>
            <person name="Sanchez-Ramirez S."/>
            <person name="Szollosi G.J."/>
            <person name="Szarkandi J.G."/>
            <person name="Papp V."/>
            <person name="Albert L."/>
            <person name="Andreopoulos W."/>
            <person name="Angelini C."/>
            <person name="Antonin V."/>
            <person name="Barry K.W."/>
            <person name="Bougher N.L."/>
            <person name="Buchanan P."/>
            <person name="Buyck B."/>
            <person name="Bense V."/>
            <person name="Catcheside P."/>
            <person name="Chovatia M."/>
            <person name="Cooper J."/>
            <person name="Damon W."/>
            <person name="Desjardin D."/>
            <person name="Finy P."/>
            <person name="Geml J."/>
            <person name="Haridas S."/>
            <person name="Hughes K."/>
            <person name="Justo A."/>
            <person name="Karasinski D."/>
            <person name="Kautmanova I."/>
            <person name="Kiss B."/>
            <person name="Kocsube S."/>
            <person name="Kotiranta H."/>
            <person name="LaButti K.M."/>
            <person name="Lechner B.E."/>
            <person name="Liimatainen K."/>
            <person name="Lipzen A."/>
            <person name="Lukacs Z."/>
            <person name="Mihaltcheva S."/>
            <person name="Morgado L.N."/>
            <person name="Niskanen T."/>
            <person name="Noordeloos M.E."/>
            <person name="Ohm R.A."/>
            <person name="Ortiz-Santana B."/>
            <person name="Ovrebo C."/>
            <person name="Racz N."/>
            <person name="Riley R."/>
            <person name="Savchenko A."/>
            <person name="Shiryaev A."/>
            <person name="Soop K."/>
            <person name="Spirin V."/>
            <person name="Szebenyi C."/>
            <person name="Tomsovsky M."/>
            <person name="Tulloss R.E."/>
            <person name="Uehling J."/>
            <person name="Grigoriev I.V."/>
            <person name="Vagvolgyi C."/>
            <person name="Papp T."/>
            <person name="Martin F.M."/>
            <person name="Miettinen O."/>
            <person name="Hibbett D.S."/>
            <person name="Nagy L.G."/>
        </authorList>
    </citation>
    <scope>NUCLEOTIDE SEQUENCE [LARGE SCALE GENOMIC DNA]</scope>
    <source>
        <strain evidence="1 2">CBS 121175</strain>
    </source>
</reference>
<dbReference type="AlphaFoldDB" id="A0A5C3KH25"/>
<gene>
    <name evidence="1" type="ORF">FA15DRAFT_724261</name>
</gene>
<dbReference type="Proteomes" id="UP000307440">
    <property type="component" value="Unassembled WGS sequence"/>
</dbReference>
<evidence type="ECO:0000313" key="2">
    <source>
        <dbReference type="Proteomes" id="UP000307440"/>
    </source>
</evidence>
<keyword evidence="2" id="KW-1185">Reference proteome</keyword>
<sequence length="287" mass="31714">MADFESKSVRGIWHDDGYFETPQHSLGPWFAKGACYYPDQTDISDSRSYDGKVPIWKEPQGQESSPGGWGSTHCTQHLFRGHPHELGAILACACPDAAECKADMKEGCTVQLVPHCGEEQRQPSLLEAANGSHGRGTRKPRYFRLVQLHYALGNTSPPDPDALPSTSVATALGRNDMTWLDNVDDCDVTDQRLMRIHVLTDEAGVNFQDNCLPVDQGRLVVYHSSHATFESTNWPTTQWKNQGSDSGIPASNHSPIGPSVVVLFTPGIRPKKATSQQRRWLSIFPMS</sequence>
<proteinExistence type="predicted"/>
<organism evidence="1 2">
    <name type="scientific">Coprinopsis marcescibilis</name>
    <name type="common">Agaric fungus</name>
    <name type="synonym">Psathyrella marcescibilis</name>
    <dbReference type="NCBI Taxonomy" id="230819"/>
    <lineage>
        <taxon>Eukaryota</taxon>
        <taxon>Fungi</taxon>
        <taxon>Dikarya</taxon>
        <taxon>Basidiomycota</taxon>
        <taxon>Agaricomycotina</taxon>
        <taxon>Agaricomycetes</taxon>
        <taxon>Agaricomycetidae</taxon>
        <taxon>Agaricales</taxon>
        <taxon>Agaricineae</taxon>
        <taxon>Psathyrellaceae</taxon>
        <taxon>Coprinopsis</taxon>
    </lineage>
</organism>
<name>A0A5C3KH25_COPMA</name>
<accession>A0A5C3KH25</accession>